<dbReference type="PROSITE" id="PS50110">
    <property type="entry name" value="RESPONSE_REGULATORY"/>
    <property type="match status" value="1"/>
</dbReference>
<evidence type="ECO:0000313" key="5">
    <source>
        <dbReference type="Proteomes" id="UP000634455"/>
    </source>
</evidence>
<name>A0ABQ3D156_9RHOB</name>
<feature type="domain" description="Response regulatory" evidence="3">
    <location>
        <begin position="25"/>
        <end position="138"/>
    </location>
</feature>
<dbReference type="InterPro" id="IPR050595">
    <property type="entry name" value="Bact_response_regulator"/>
</dbReference>
<dbReference type="SUPFAM" id="SSF52172">
    <property type="entry name" value="CheY-like"/>
    <property type="match status" value="1"/>
</dbReference>
<dbReference type="Proteomes" id="UP000634455">
    <property type="component" value="Unassembled WGS sequence"/>
</dbReference>
<evidence type="ECO:0000256" key="2">
    <source>
        <dbReference type="PROSITE-ProRule" id="PRU00169"/>
    </source>
</evidence>
<evidence type="ECO:0000313" key="4">
    <source>
        <dbReference type="EMBL" id="GHA52428.1"/>
    </source>
</evidence>
<sequence length="242" mass="26669">MEEFASDDNHLAPRRTAKRPLLGLTILLIEDSRYFADAVRLLAIRSGARLRRADCLESARKHIRIYRPDVVIVDMGLPDGSGVDFITQIVAIGQGAPKVIAMSGADYLRGDALASGAAQFIEKPFFDLAGFQQSVLSVLDASEKSADFVPRVAGDAVEPDEDAYEEDLRDIAKMMDAAIIRADHEVLQYTAQFLQSVARVAHDQEMMECATRFAARLAGDDWKSNLRDLQCLVRGRLTQASV</sequence>
<dbReference type="Pfam" id="PF00072">
    <property type="entry name" value="Response_reg"/>
    <property type="match status" value="1"/>
</dbReference>
<dbReference type="InterPro" id="IPR001789">
    <property type="entry name" value="Sig_transdc_resp-reg_receiver"/>
</dbReference>
<reference evidence="5" key="1">
    <citation type="journal article" date="2019" name="Int. J. Syst. Evol. Microbiol.">
        <title>The Global Catalogue of Microorganisms (GCM) 10K type strain sequencing project: providing services to taxonomists for standard genome sequencing and annotation.</title>
        <authorList>
            <consortium name="The Broad Institute Genomics Platform"/>
            <consortium name="The Broad Institute Genome Sequencing Center for Infectious Disease"/>
            <person name="Wu L."/>
            <person name="Ma J."/>
        </authorList>
    </citation>
    <scope>NUCLEOTIDE SEQUENCE [LARGE SCALE GENOMIC DNA]</scope>
    <source>
        <strain evidence="5">KCTC 32465</strain>
    </source>
</reference>
<feature type="modified residue" description="4-aspartylphosphate" evidence="2">
    <location>
        <position position="74"/>
    </location>
</feature>
<organism evidence="4 5">
    <name type="scientific">Paramylibacter ulvae</name>
    <dbReference type="NCBI Taxonomy" id="1651968"/>
    <lineage>
        <taxon>Bacteria</taxon>
        <taxon>Pseudomonadati</taxon>
        <taxon>Pseudomonadota</taxon>
        <taxon>Alphaproteobacteria</taxon>
        <taxon>Rhodobacterales</taxon>
        <taxon>Paracoccaceae</taxon>
        <taxon>Paramylibacter</taxon>
    </lineage>
</organism>
<keyword evidence="5" id="KW-1185">Reference proteome</keyword>
<proteinExistence type="predicted"/>
<dbReference type="InterPro" id="IPR011006">
    <property type="entry name" value="CheY-like_superfamily"/>
</dbReference>
<dbReference type="CDD" id="cd00156">
    <property type="entry name" value="REC"/>
    <property type="match status" value="1"/>
</dbReference>
<evidence type="ECO:0000259" key="3">
    <source>
        <dbReference type="PROSITE" id="PS50110"/>
    </source>
</evidence>
<dbReference type="PANTHER" id="PTHR44591:SF3">
    <property type="entry name" value="RESPONSE REGULATORY DOMAIN-CONTAINING PROTEIN"/>
    <property type="match status" value="1"/>
</dbReference>
<comment type="caution">
    <text evidence="4">The sequence shown here is derived from an EMBL/GenBank/DDBJ whole genome shotgun (WGS) entry which is preliminary data.</text>
</comment>
<dbReference type="PANTHER" id="PTHR44591">
    <property type="entry name" value="STRESS RESPONSE REGULATOR PROTEIN 1"/>
    <property type="match status" value="1"/>
</dbReference>
<dbReference type="RefSeq" id="WP_189640325.1">
    <property type="nucleotide sequence ID" value="NZ_BMZF01000004.1"/>
</dbReference>
<keyword evidence="1 2" id="KW-0597">Phosphoprotein</keyword>
<evidence type="ECO:0000256" key="1">
    <source>
        <dbReference type="ARBA" id="ARBA00022553"/>
    </source>
</evidence>
<gene>
    <name evidence="4" type="ORF">GCM10008927_17340</name>
</gene>
<protein>
    <submittedName>
        <fullName evidence="4">Response regulator</fullName>
    </submittedName>
</protein>
<dbReference type="EMBL" id="BMZF01000004">
    <property type="protein sequence ID" value="GHA52428.1"/>
    <property type="molecule type" value="Genomic_DNA"/>
</dbReference>
<dbReference type="SMART" id="SM00448">
    <property type="entry name" value="REC"/>
    <property type="match status" value="1"/>
</dbReference>
<dbReference type="Gene3D" id="3.40.50.2300">
    <property type="match status" value="1"/>
</dbReference>
<accession>A0ABQ3D156</accession>